<dbReference type="Proteomes" id="UP000038009">
    <property type="component" value="Unassembled WGS sequence"/>
</dbReference>
<accession>A0A0N0P919</accession>
<dbReference type="EMBL" id="LJSK01000009">
    <property type="protein sequence ID" value="KPI90187.1"/>
    <property type="molecule type" value="Genomic_DNA"/>
</dbReference>
<evidence type="ECO:0000313" key="2">
    <source>
        <dbReference type="EMBL" id="KPI90187.1"/>
    </source>
</evidence>
<name>A0A0N0P919_LEPSE</name>
<reference evidence="2 3" key="1">
    <citation type="journal article" date="2015" name="PLoS Pathog.">
        <title>Leptomonas seymouri: Adaptations to the Dixenous Life Cycle Analyzed by Genome Sequencing, Transcriptome Profiling and Co-infection with Leishmania donovani.</title>
        <authorList>
            <person name="Kraeva N."/>
            <person name="Butenko A."/>
            <person name="Hlavacova J."/>
            <person name="Kostygov A."/>
            <person name="Myskova J."/>
            <person name="Grybchuk D."/>
            <person name="Lestinova T."/>
            <person name="Votypka J."/>
            <person name="Volf P."/>
            <person name="Opperdoes F."/>
            <person name="Flegontov P."/>
            <person name="Lukes J."/>
            <person name="Yurchenko V."/>
        </authorList>
    </citation>
    <scope>NUCLEOTIDE SEQUENCE [LARGE SCALE GENOMIC DNA]</scope>
    <source>
        <strain evidence="2 3">ATCC 30220</strain>
    </source>
</reference>
<feature type="region of interest" description="Disordered" evidence="1">
    <location>
        <begin position="88"/>
        <end position="107"/>
    </location>
</feature>
<dbReference type="OrthoDB" id="10263782at2759"/>
<dbReference type="OMA" id="FCDADAI"/>
<dbReference type="VEuPathDB" id="TriTrypDB:Lsey_0009_0360"/>
<gene>
    <name evidence="2" type="ORF">ABL78_0705</name>
</gene>
<evidence type="ECO:0000256" key="1">
    <source>
        <dbReference type="SAM" id="MobiDB-lite"/>
    </source>
</evidence>
<comment type="caution">
    <text evidence="2">The sequence shown here is derived from an EMBL/GenBank/DDBJ whole genome shotgun (WGS) entry which is preliminary data.</text>
</comment>
<sequence>MRRRNVVVDSATAAAFPDMEFVLLRCPKFYAKENIETVFPAAAHVAERFPSLTQRDVSYYLLYTFQSANYIMQKPGEVDESTLTLDDASQDLSSDGDDASSVVSSPSDKVNEDYFSELIQYTPSSVEWKDCSRERFFQFMKTARERIRERLHASTGDVPPALFMDWPDPATGLPVKSKRGPSTFNDSDAIQQFFSYNSELISGPGGGCRMIEHPRFGLNVYPAAGVVALPRCEEAVLCDAVRSLSL</sequence>
<evidence type="ECO:0000313" key="3">
    <source>
        <dbReference type="Proteomes" id="UP000038009"/>
    </source>
</evidence>
<dbReference type="AlphaFoldDB" id="A0A0N0P919"/>
<keyword evidence="3" id="KW-1185">Reference proteome</keyword>
<organism evidence="2 3">
    <name type="scientific">Leptomonas seymouri</name>
    <dbReference type="NCBI Taxonomy" id="5684"/>
    <lineage>
        <taxon>Eukaryota</taxon>
        <taxon>Discoba</taxon>
        <taxon>Euglenozoa</taxon>
        <taxon>Kinetoplastea</taxon>
        <taxon>Metakinetoplastina</taxon>
        <taxon>Trypanosomatida</taxon>
        <taxon>Trypanosomatidae</taxon>
        <taxon>Leishmaniinae</taxon>
        <taxon>Leptomonas</taxon>
    </lineage>
</organism>
<proteinExistence type="predicted"/>
<protein>
    <submittedName>
        <fullName evidence="2">Uncharacterized protein</fullName>
    </submittedName>
</protein>